<feature type="compositionally biased region" description="Gly residues" evidence="1">
    <location>
        <begin position="11"/>
        <end position="28"/>
    </location>
</feature>
<keyword evidence="3" id="KW-1185">Reference proteome</keyword>
<organism evidence="2 3">
    <name type="scientific">Saguinus oedipus</name>
    <name type="common">Cotton-top tamarin</name>
    <name type="synonym">Oedipomidas oedipus</name>
    <dbReference type="NCBI Taxonomy" id="9490"/>
    <lineage>
        <taxon>Eukaryota</taxon>
        <taxon>Metazoa</taxon>
        <taxon>Chordata</taxon>
        <taxon>Craniata</taxon>
        <taxon>Vertebrata</taxon>
        <taxon>Euteleostomi</taxon>
        <taxon>Mammalia</taxon>
        <taxon>Eutheria</taxon>
        <taxon>Euarchontoglires</taxon>
        <taxon>Primates</taxon>
        <taxon>Haplorrhini</taxon>
        <taxon>Platyrrhini</taxon>
        <taxon>Cebidae</taxon>
        <taxon>Callitrichinae</taxon>
        <taxon>Saguinus</taxon>
    </lineage>
</organism>
<gene>
    <name evidence="2" type="ORF">P7K49_035335</name>
</gene>
<sequence>MQERPDQPCSPGGGREGLGQRGVEGGGSIARSTHWIPGEVCGVPYSLQLQHLQLVHSTQERLRIGQEGTLRLPEADTSDARGGLGVAAAGRAVGRCLSPHLLCSPSGSFSSAVDLEQVWELDSLEYLEALECVTDRLESRVNFCKAHLMMITCFDVTSRRR</sequence>
<evidence type="ECO:0000256" key="1">
    <source>
        <dbReference type="SAM" id="MobiDB-lite"/>
    </source>
</evidence>
<evidence type="ECO:0000313" key="3">
    <source>
        <dbReference type="Proteomes" id="UP001266305"/>
    </source>
</evidence>
<protein>
    <submittedName>
        <fullName evidence="2">Uncharacterized protein</fullName>
    </submittedName>
</protein>
<evidence type="ECO:0000313" key="2">
    <source>
        <dbReference type="EMBL" id="KAK2085910.1"/>
    </source>
</evidence>
<dbReference type="PANTHER" id="PTHR21608">
    <property type="entry name" value="KINESIN-LIKE PROTEIN CG14535"/>
    <property type="match status" value="1"/>
</dbReference>
<reference evidence="2 3" key="1">
    <citation type="submission" date="2023-05" db="EMBL/GenBank/DDBJ databases">
        <title>B98-5 Cell Line De Novo Hybrid Assembly: An Optical Mapping Approach.</title>
        <authorList>
            <person name="Kananen K."/>
            <person name="Auerbach J.A."/>
            <person name="Kautto E."/>
            <person name="Blachly J.S."/>
        </authorList>
    </citation>
    <scope>NUCLEOTIDE SEQUENCE [LARGE SCALE GENOMIC DNA]</scope>
    <source>
        <strain evidence="2">B95-8</strain>
        <tissue evidence="2">Cell line</tissue>
    </source>
</reference>
<comment type="caution">
    <text evidence="2">The sequence shown here is derived from an EMBL/GenBank/DDBJ whole genome shotgun (WGS) entry which is preliminary data.</text>
</comment>
<dbReference type="PANTHER" id="PTHR21608:SF8">
    <property type="entry name" value="KINESIN-LIKE PROTEIN KIF26B"/>
    <property type="match status" value="1"/>
</dbReference>
<name>A0ABQ9TMB9_SAGOE</name>
<proteinExistence type="predicted"/>
<dbReference type="Proteomes" id="UP001266305">
    <property type="component" value="Unassembled WGS sequence"/>
</dbReference>
<feature type="region of interest" description="Disordered" evidence="1">
    <location>
        <begin position="1"/>
        <end position="29"/>
    </location>
</feature>
<dbReference type="InterPro" id="IPR027640">
    <property type="entry name" value="Kinesin-like_fam"/>
</dbReference>
<dbReference type="EMBL" id="JASSZA010000020">
    <property type="protein sequence ID" value="KAK2085910.1"/>
    <property type="molecule type" value="Genomic_DNA"/>
</dbReference>
<accession>A0ABQ9TMB9</accession>